<feature type="non-terminal residue" evidence="4">
    <location>
        <position position="1"/>
    </location>
</feature>
<feature type="non-terminal residue" evidence="4">
    <location>
        <position position="101"/>
    </location>
</feature>
<proteinExistence type="predicted"/>
<sequence length="101" mass="10945">CINHSLRALLTRDLDLLVFGEDVARKGGVYGVTKGLRTEFGARRVFDTLLDEQSVLGTALGAGLAGFVPIPEIQYLAYVHNALDQLRGEAATLSFFSAGRY</sequence>
<dbReference type="GO" id="GO:0007584">
    <property type="term" value="P:response to nutrient"/>
    <property type="evidence" value="ECO:0007669"/>
    <property type="project" value="TreeGrafter"/>
</dbReference>
<dbReference type="PANTHER" id="PTHR42980">
    <property type="entry name" value="2-OXOISOVALERATE DEHYDROGENASE SUBUNIT BETA-RELATED"/>
    <property type="match status" value="1"/>
</dbReference>
<dbReference type="Gene3D" id="3.40.50.970">
    <property type="match status" value="1"/>
</dbReference>
<protein>
    <submittedName>
        <fullName evidence="4">MFS transporter</fullName>
    </submittedName>
</protein>
<dbReference type="PANTHER" id="PTHR42980:SF1">
    <property type="entry name" value="2-OXOISOVALERATE DEHYDROGENASE SUBUNIT BETA, MITOCHONDRIAL"/>
    <property type="match status" value="1"/>
</dbReference>
<dbReference type="AlphaFoldDB" id="A0A6P1D3D1"/>
<organism evidence="4 5">
    <name type="scientific">Nocardia cyriacigeorgica</name>
    <dbReference type="NCBI Taxonomy" id="135487"/>
    <lineage>
        <taxon>Bacteria</taxon>
        <taxon>Bacillati</taxon>
        <taxon>Actinomycetota</taxon>
        <taxon>Actinomycetes</taxon>
        <taxon>Mycobacteriales</taxon>
        <taxon>Nocardiaceae</taxon>
        <taxon>Nocardia</taxon>
    </lineage>
</organism>
<evidence type="ECO:0000313" key="5">
    <source>
        <dbReference type="Proteomes" id="UP000471166"/>
    </source>
</evidence>
<dbReference type="GO" id="GO:0016491">
    <property type="term" value="F:oxidoreductase activity"/>
    <property type="evidence" value="ECO:0007669"/>
    <property type="project" value="UniProtKB-KW"/>
</dbReference>
<reference evidence="4 5" key="1">
    <citation type="submission" date="2020-01" db="EMBL/GenBank/DDBJ databases">
        <title>Genetics and antimicrobial susceptibilities of Nocardia species isolated from the soil; a comparison with species isolated from humans.</title>
        <authorList>
            <person name="Carrasco G."/>
            <person name="Monzon S."/>
            <person name="Sansegundo M."/>
            <person name="Garcia E."/>
            <person name="Garrido N."/>
            <person name="Medina M.J."/>
            <person name="Villalon P."/>
            <person name="Ramirez-Arocha A.C."/>
            <person name="Jimenez P."/>
            <person name="Cuesta I."/>
            <person name="Valdezate S."/>
        </authorList>
    </citation>
    <scope>NUCLEOTIDE SEQUENCE [LARGE SCALE GENOMIC DNA]</scope>
    <source>
        <strain evidence="4 5">CNM20110626</strain>
    </source>
</reference>
<comment type="caution">
    <text evidence="4">The sequence shown here is derived from an EMBL/GenBank/DDBJ whole genome shotgun (WGS) entry which is preliminary data.</text>
</comment>
<evidence type="ECO:0000313" key="4">
    <source>
        <dbReference type="EMBL" id="NEW37135.1"/>
    </source>
</evidence>
<evidence type="ECO:0000256" key="2">
    <source>
        <dbReference type="ARBA" id="ARBA00023002"/>
    </source>
</evidence>
<dbReference type="SUPFAM" id="SSF52518">
    <property type="entry name" value="Thiamin diphosphate-binding fold (THDP-binding)"/>
    <property type="match status" value="1"/>
</dbReference>
<dbReference type="GO" id="GO:0009083">
    <property type="term" value="P:branched-chain amino acid catabolic process"/>
    <property type="evidence" value="ECO:0007669"/>
    <property type="project" value="TreeGrafter"/>
</dbReference>
<gene>
    <name evidence="4" type="ORF">GV791_31965</name>
</gene>
<dbReference type="GO" id="GO:0000287">
    <property type="term" value="F:magnesium ion binding"/>
    <property type="evidence" value="ECO:0007669"/>
    <property type="project" value="UniProtKB-ARBA"/>
</dbReference>
<dbReference type="InterPro" id="IPR029061">
    <property type="entry name" value="THDP-binding"/>
</dbReference>
<dbReference type="EMBL" id="JAAGVB010000438">
    <property type="protein sequence ID" value="NEW37135.1"/>
    <property type="molecule type" value="Genomic_DNA"/>
</dbReference>
<evidence type="ECO:0000256" key="1">
    <source>
        <dbReference type="ARBA" id="ARBA00001964"/>
    </source>
</evidence>
<evidence type="ECO:0000259" key="3">
    <source>
        <dbReference type="Pfam" id="PF02779"/>
    </source>
</evidence>
<keyword evidence="2" id="KW-0560">Oxidoreductase</keyword>
<dbReference type="InterPro" id="IPR005475">
    <property type="entry name" value="Transketolase-like_Pyr-bd"/>
</dbReference>
<comment type="cofactor">
    <cofactor evidence="1">
        <name>thiamine diphosphate</name>
        <dbReference type="ChEBI" id="CHEBI:58937"/>
    </cofactor>
</comment>
<name>A0A6P1D3D1_9NOCA</name>
<feature type="domain" description="Transketolase-like pyrimidine-binding" evidence="3">
    <location>
        <begin position="3"/>
        <end position="90"/>
    </location>
</feature>
<accession>A0A6P1D3D1</accession>
<dbReference type="Proteomes" id="UP000471166">
    <property type="component" value="Unassembled WGS sequence"/>
</dbReference>
<dbReference type="Pfam" id="PF02779">
    <property type="entry name" value="Transket_pyr"/>
    <property type="match status" value="1"/>
</dbReference>